<evidence type="ECO:0000313" key="1">
    <source>
        <dbReference type="EMBL" id="SFF60355.1"/>
    </source>
</evidence>
<dbReference type="Gene3D" id="1.10.10.60">
    <property type="entry name" value="Homeodomain-like"/>
    <property type="match status" value="1"/>
</dbReference>
<dbReference type="AlphaFoldDB" id="A0A1I2JZR0"/>
<reference evidence="1 2" key="1">
    <citation type="submission" date="2016-10" db="EMBL/GenBank/DDBJ databases">
        <authorList>
            <person name="de Groot N.N."/>
        </authorList>
    </citation>
    <scope>NUCLEOTIDE SEQUENCE [LARGE SCALE GENOMIC DNA]</scope>
    <source>
        <strain evidence="1 2">CGMCC 1.9156</strain>
    </source>
</reference>
<evidence type="ECO:0008006" key="3">
    <source>
        <dbReference type="Google" id="ProtNLM"/>
    </source>
</evidence>
<gene>
    <name evidence="1" type="ORF">SAMN05216283_110108</name>
</gene>
<organism evidence="1 2">
    <name type="scientific">Sunxiuqinia elliptica</name>
    <dbReference type="NCBI Taxonomy" id="655355"/>
    <lineage>
        <taxon>Bacteria</taxon>
        <taxon>Pseudomonadati</taxon>
        <taxon>Bacteroidota</taxon>
        <taxon>Bacteroidia</taxon>
        <taxon>Marinilabiliales</taxon>
        <taxon>Prolixibacteraceae</taxon>
        <taxon>Sunxiuqinia</taxon>
    </lineage>
</organism>
<dbReference type="Proteomes" id="UP000198964">
    <property type="component" value="Unassembled WGS sequence"/>
</dbReference>
<proteinExistence type="predicted"/>
<keyword evidence="2" id="KW-1185">Reference proteome</keyword>
<name>A0A1I2JZR0_9BACT</name>
<sequence>MRKIAVISADIINSSKFEEAAFLNTMHVLEEPAANYLVRKGEPLLASRGDSFQIMTEEVEDSFLRAVYLKAYFKRMELGLKDGEGQASIDARISLAVGSVQNIPSNIGKTMEEPFVLSGRALDQMKQKKQTFIITTPNDNYNQEFALTCAFLDHLFKHWTLAQAEVIYYLVQGYKQIEIAESLGLSQPSVSNRIQLANWSLIEKVNTRFIDVLSKL</sequence>
<dbReference type="STRING" id="655355.SAMN05216283_110108"/>
<dbReference type="RefSeq" id="WP_139218315.1">
    <property type="nucleotide sequence ID" value="NZ_FONW01000010.1"/>
</dbReference>
<protein>
    <recommendedName>
        <fullName evidence="3">SatD family (SatD)</fullName>
    </recommendedName>
</protein>
<dbReference type="EMBL" id="FONW01000010">
    <property type="protein sequence ID" value="SFF60355.1"/>
    <property type="molecule type" value="Genomic_DNA"/>
</dbReference>
<evidence type="ECO:0000313" key="2">
    <source>
        <dbReference type="Proteomes" id="UP000198964"/>
    </source>
</evidence>
<accession>A0A1I2JZR0</accession>